<gene>
    <name evidence="1" type="ORF">IAB37_03100</name>
</gene>
<accession>A0A9D1DX41</accession>
<protein>
    <submittedName>
        <fullName evidence="1">Uncharacterized protein</fullName>
    </submittedName>
</protein>
<evidence type="ECO:0000313" key="1">
    <source>
        <dbReference type="EMBL" id="HIR60543.1"/>
    </source>
</evidence>
<dbReference type="Gene3D" id="2.10.270.20">
    <property type="match status" value="1"/>
</dbReference>
<comment type="caution">
    <text evidence="1">The sequence shown here is derived from an EMBL/GenBank/DDBJ whole genome shotgun (WGS) entry which is preliminary data.</text>
</comment>
<feature type="non-terminal residue" evidence="1">
    <location>
        <position position="200"/>
    </location>
</feature>
<name>A0A9D1DX41_9FIRM</name>
<evidence type="ECO:0000313" key="2">
    <source>
        <dbReference type="Proteomes" id="UP000824241"/>
    </source>
</evidence>
<sequence>MSGRSSLPPWFIRLSDWQSRQPSRFSSGGALARWRKPVLMAGSCLCALGLGAGLFFATNRVVGPCPAFAAGGEADALAEPSALEAETVAAVSEPEEEGHAPGWAEEDGGTRYWFPDGTYAQGYTEIGGEGYYFDRLGFMQTGLVSDADGTRYFGEDGAMQTGEIFLDGVTYSFGEDGFMEGRVQIDVPVILQNPELPNGC</sequence>
<organism evidence="1 2">
    <name type="scientific">Candidatus Faecivivens stercoravium</name>
    <dbReference type="NCBI Taxonomy" id="2840803"/>
    <lineage>
        <taxon>Bacteria</taxon>
        <taxon>Bacillati</taxon>
        <taxon>Bacillota</taxon>
        <taxon>Clostridia</taxon>
        <taxon>Eubacteriales</taxon>
        <taxon>Oscillospiraceae</taxon>
        <taxon>Oscillospiraceae incertae sedis</taxon>
        <taxon>Candidatus Faecivivens</taxon>
    </lineage>
</organism>
<proteinExistence type="predicted"/>
<dbReference type="AlphaFoldDB" id="A0A9D1DX41"/>
<reference evidence="1" key="1">
    <citation type="submission" date="2020-10" db="EMBL/GenBank/DDBJ databases">
        <authorList>
            <person name="Gilroy R."/>
        </authorList>
    </citation>
    <scope>NUCLEOTIDE SEQUENCE</scope>
    <source>
        <strain evidence="1">CHK189-12415</strain>
    </source>
</reference>
<dbReference type="Proteomes" id="UP000824241">
    <property type="component" value="Unassembled WGS sequence"/>
</dbReference>
<dbReference type="SUPFAM" id="SSF69360">
    <property type="entry name" value="Cell wall binding repeat"/>
    <property type="match status" value="1"/>
</dbReference>
<reference evidence="1" key="2">
    <citation type="journal article" date="2021" name="PeerJ">
        <title>Extensive microbial diversity within the chicken gut microbiome revealed by metagenomics and culture.</title>
        <authorList>
            <person name="Gilroy R."/>
            <person name="Ravi A."/>
            <person name="Getino M."/>
            <person name="Pursley I."/>
            <person name="Horton D.L."/>
            <person name="Alikhan N.F."/>
            <person name="Baker D."/>
            <person name="Gharbi K."/>
            <person name="Hall N."/>
            <person name="Watson M."/>
            <person name="Adriaenssens E.M."/>
            <person name="Foster-Nyarko E."/>
            <person name="Jarju S."/>
            <person name="Secka A."/>
            <person name="Antonio M."/>
            <person name="Oren A."/>
            <person name="Chaudhuri R.R."/>
            <person name="La Ragione R."/>
            <person name="Hildebrand F."/>
            <person name="Pallen M.J."/>
        </authorList>
    </citation>
    <scope>NUCLEOTIDE SEQUENCE</scope>
    <source>
        <strain evidence="1">CHK189-12415</strain>
    </source>
</reference>
<dbReference type="EMBL" id="DVHA01000101">
    <property type="protein sequence ID" value="HIR60543.1"/>
    <property type="molecule type" value="Genomic_DNA"/>
</dbReference>